<dbReference type="RefSeq" id="WP_189501304.1">
    <property type="nucleotide sequence ID" value="NZ_BMZQ01000001.1"/>
</dbReference>
<dbReference type="AlphaFoldDB" id="A0A8J3GI85"/>
<evidence type="ECO:0000313" key="6">
    <source>
        <dbReference type="Proteomes" id="UP000630142"/>
    </source>
</evidence>
<sequence length="126" mass="14133">MPSTPGYSAGEKSPNRVILDQITDKWSIAVLAALCERPLRFNEVRRQLGGVTQKALTQCLRRLERNGIVARRVLSGSPIAVEYSVTPLGVTLKEPFMALNQWTLDHMAEVHRAQDVFDTRRMDEAA</sequence>
<organism evidence="5 6">
    <name type="scientific">Tianweitania populi</name>
    <dbReference type="NCBI Taxonomy" id="1607949"/>
    <lineage>
        <taxon>Bacteria</taxon>
        <taxon>Pseudomonadati</taxon>
        <taxon>Pseudomonadota</taxon>
        <taxon>Alphaproteobacteria</taxon>
        <taxon>Hyphomicrobiales</taxon>
        <taxon>Phyllobacteriaceae</taxon>
        <taxon>Tianweitania</taxon>
    </lineage>
</organism>
<gene>
    <name evidence="5" type="ORF">GCM10016234_03740</name>
</gene>
<dbReference type="PROSITE" id="PS51118">
    <property type="entry name" value="HTH_HXLR"/>
    <property type="match status" value="1"/>
</dbReference>
<evidence type="ECO:0000259" key="4">
    <source>
        <dbReference type="PROSITE" id="PS51118"/>
    </source>
</evidence>
<comment type="caution">
    <text evidence="5">The sequence shown here is derived from an EMBL/GenBank/DDBJ whole genome shotgun (WGS) entry which is preliminary data.</text>
</comment>
<accession>A0A8J3GI85</accession>
<keyword evidence="3" id="KW-0804">Transcription</keyword>
<keyword evidence="2" id="KW-0238">DNA-binding</keyword>
<evidence type="ECO:0000256" key="2">
    <source>
        <dbReference type="ARBA" id="ARBA00023125"/>
    </source>
</evidence>
<dbReference type="PANTHER" id="PTHR33204">
    <property type="entry name" value="TRANSCRIPTIONAL REGULATOR, MARR FAMILY"/>
    <property type="match status" value="1"/>
</dbReference>
<dbReference type="InterPro" id="IPR036388">
    <property type="entry name" value="WH-like_DNA-bd_sf"/>
</dbReference>
<dbReference type="GO" id="GO:0006355">
    <property type="term" value="P:regulation of DNA-templated transcription"/>
    <property type="evidence" value="ECO:0007669"/>
    <property type="project" value="UniProtKB-ARBA"/>
</dbReference>
<protein>
    <submittedName>
        <fullName evidence="5">HxlR family transcriptional regulator</fullName>
    </submittedName>
</protein>
<dbReference type="CDD" id="cd00090">
    <property type="entry name" value="HTH_ARSR"/>
    <property type="match status" value="1"/>
</dbReference>
<dbReference type="Pfam" id="PF01638">
    <property type="entry name" value="HxlR"/>
    <property type="match status" value="1"/>
</dbReference>
<reference evidence="5" key="2">
    <citation type="submission" date="2020-09" db="EMBL/GenBank/DDBJ databases">
        <authorList>
            <person name="Sun Q."/>
            <person name="Kim S."/>
        </authorList>
    </citation>
    <scope>NUCLEOTIDE SEQUENCE</scope>
    <source>
        <strain evidence="5">KCTC 42249</strain>
    </source>
</reference>
<dbReference type="PANTHER" id="PTHR33204:SF18">
    <property type="entry name" value="TRANSCRIPTIONAL REGULATORY PROTEIN"/>
    <property type="match status" value="1"/>
</dbReference>
<evidence type="ECO:0000313" key="5">
    <source>
        <dbReference type="EMBL" id="GHD06411.1"/>
    </source>
</evidence>
<feature type="domain" description="HTH hxlR-type" evidence="4">
    <location>
        <begin position="13"/>
        <end position="111"/>
    </location>
</feature>
<keyword evidence="1" id="KW-0805">Transcription regulation</keyword>
<dbReference type="Gene3D" id="1.10.10.10">
    <property type="entry name" value="Winged helix-like DNA-binding domain superfamily/Winged helix DNA-binding domain"/>
    <property type="match status" value="1"/>
</dbReference>
<dbReference type="Proteomes" id="UP000630142">
    <property type="component" value="Unassembled WGS sequence"/>
</dbReference>
<dbReference type="InterPro" id="IPR036390">
    <property type="entry name" value="WH_DNA-bd_sf"/>
</dbReference>
<dbReference type="InterPro" id="IPR002577">
    <property type="entry name" value="HTH_HxlR"/>
</dbReference>
<dbReference type="GO" id="GO:0003677">
    <property type="term" value="F:DNA binding"/>
    <property type="evidence" value="ECO:0007669"/>
    <property type="project" value="UniProtKB-KW"/>
</dbReference>
<proteinExistence type="predicted"/>
<evidence type="ECO:0000256" key="1">
    <source>
        <dbReference type="ARBA" id="ARBA00023015"/>
    </source>
</evidence>
<dbReference type="SUPFAM" id="SSF46785">
    <property type="entry name" value="Winged helix' DNA-binding domain"/>
    <property type="match status" value="1"/>
</dbReference>
<keyword evidence="6" id="KW-1185">Reference proteome</keyword>
<dbReference type="InterPro" id="IPR011991">
    <property type="entry name" value="ArsR-like_HTH"/>
</dbReference>
<reference evidence="5" key="1">
    <citation type="journal article" date="2014" name="Int. J. Syst. Evol. Microbiol.">
        <title>Complete genome sequence of Corynebacterium casei LMG S-19264T (=DSM 44701T), isolated from a smear-ripened cheese.</title>
        <authorList>
            <consortium name="US DOE Joint Genome Institute (JGI-PGF)"/>
            <person name="Walter F."/>
            <person name="Albersmeier A."/>
            <person name="Kalinowski J."/>
            <person name="Ruckert C."/>
        </authorList>
    </citation>
    <scope>NUCLEOTIDE SEQUENCE</scope>
    <source>
        <strain evidence="5">KCTC 42249</strain>
    </source>
</reference>
<name>A0A8J3GI85_9HYPH</name>
<evidence type="ECO:0000256" key="3">
    <source>
        <dbReference type="ARBA" id="ARBA00023163"/>
    </source>
</evidence>
<dbReference type="EMBL" id="BMZQ01000001">
    <property type="protein sequence ID" value="GHD06411.1"/>
    <property type="molecule type" value="Genomic_DNA"/>
</dbReference>